<feature type="chain" id="PRO_5009327309" evidence="1">
    <location>
        <begin position="19"/>
        <end position="106"/>
    </location>
</feature>
<dbReference type="AlphaFoldDB" id="A0A1I8PWJ7"/>
<dbReference type="PANTHER" id="PTHR12336">
    <property type="entry name" value="ADULT CUTICLE PROTEIN 1-RELATED"/>
    <property type="match status" value="1"/>
</dbReference>
<accession>A0A1I8PWJ7</accession>
<evidence type="ECO:0000313" key="2">
    <source>
        <dbReference type="EnsemblMetazoa" id="SCAU011775-PA"/>
    </source>
</evidence>
<dbReference type="EnsemblMetazoa" id="SCAU011775-RA">
    <property type="protein sequence ID" value="SCAU011775-PA"/>
    <property type="gene ID" value="SCAU011775"/>
</dbReference>
<evidence type="ECO:0000256" key="1">
    <source>
        <dbReference type="SAM" id="SignalP"/>
    </source>
</evidence>
<protein>
    <submittedName>
        <fullName evidence="2">Uncharacterized protein</fullName>
    </submittedName>
</protein>
<organism evidence="2 3">
    <name type="scientific">Stomoxys calcitrans</name>
    <name type="common">Stable fly</name>
    <name type="synonym">Conops calcitrans</name>
    <dbReference type="NCBI Taxonomy" id="35570"/>
    <lineage>
        <taxon>Eukaryota</taxon>
        <taxon>Metazoa</taxon>
        <taxon>Ecdysozoa</taxon>
        <taxon>Arthropoda</taxon>
        <taxon>Hexapoda</taxon>
        <taxon>Insecta</taxon>
        <taxon>Pterygota</taxon>
        <taxon>Neoptera</taxon>
        <taxon>Endopterygota</taxon>
        <taxon>Diptera</taxon>
        <taxon>Brachycera</taxon>
        <taxon>Muscomorpha</taxon>
        <taxon>Muscoidea</taxon>
        <taxon>Muscidae</taxon>
        <taxon>Stomoxys</taxon>
    </lineage>
</organism>
<gene>
    <name evidence="2" type="primary">106093854</name>
</gene>
<dbReference type="PANTHER" id="PTHR12336:SF0">
    <property type="entry name" value="ADULT CUTICLE PROTEIN 1-RELATED"/>
    <property type="match status" value="1"/>
</dbReference>
<name>A0A1I8PWJ7_STOCA</name>
<dbReference type="VEuPathDB" id="VectorBase:SCAU011775"/>
<keyword evidence="3" id="KW-1185">Reference proteome</keyword>
<proteinExistence type="predicted"/>
<keyword evidence="1" id="KW-0732">Signal</keyword>
<dbReference type="Proteomes" id="UP000095300">
    <property type="component" value="Unassembled WGS sequence"/>
</dbReference>
<sequence length="106" mass="10328">MKFAVVVVLLALALGANCSVFPFGPVVVGGPLPGTVVVGHPGPFPLVVGPGPVQVVTGPVPVPPVVVAGPGAVSVSKTRGAVHVAPLPGHSQSVVQANLQPAPGTW</sequence>
<dbReference type="Pfam" id="PF15955">
    <property type="entry name" value="Cuticle_4"/>
    <property type="match status" value="1"/>
</dbReference>
<evidence type="ECO:0000313" key="3">
    <source>
        <dbReference type="Proteomes" id="UP000095300"/>
    </source>
</evidence>
<dbReference type="OrthoDB" id="7743350at2759"/>
<feature type="signal peptide" evidence="1">
    <location>
        <begin position="1"/>
        <end position="18"/>
    </location>
</feature>
<reference evidence="2" key="1">
    <citation type="submission" date="2020-05" db="UniProtKB">
        <authorList>
            <consortium name="EnsemblMetazoa"/>
        </authorList>
    </citation>
    <scope>IDENTIFICATION</scope>
    <source>
        <strain evidence="2">USDA</strain>
    </source>
</reference>
<dbReference type="InterPro" id="IPR031874">
    <property type="entry name" value="Cuticle_Acp1"/>
</dbReference>
<dbReference type="KEGG" id="scac:106093854"/>